<reference evidence="3" key="2">
    <citation type="submission" date="2012-03" db="EMBL/GenBank/DDBJ databases">
        <title>Complete genome sequence of Flavobacterium indicum GPTSA100-9T, isolated from warm spring water.</title>
        <authorList>
            <person name="Barbier P."/>
            <person name="Houel A."/>
            <person name="Loux V."/>
            <person name="Poulain J."/>
            <person name="Bernardet J.-F."/>
            <person name="Touchon M."/>
            <person name="Duchaud E."/>
        </authorList>
    </citation>
    <scope>NUCLEOTIDE SEQUENCE [LARGE SCALE GENOMIC DNA]</scope>
    <source>
        <strain evidence="3">DSM 17447 / CIP 109464 / GPTSA100-9</strain>
    </source>
</reference>
<dbReference type="AlphaFoldDB" id="H8XRI0"/>
<evidence type="ECO:0000313" key="3">
    <source>
        <dbReference type="Proteomes" id="UP000007599"/>
    </source>
</evidence>
<organism evidence="2 3">
    <name type="scientific">Flavobacterium indicum (strain DSM 17447 / CIP 109464 / GPTSA100-9)</name>
    <dbReference type="NCBI Taxonomy" id="1094466"/>
    <lineage>
        <taxon>Bacteria</taxon>
        <taxon>Pseudomonadati</taxon>
        <taxon>Bacteroidota</taxon>
        <taxon>Flavobacteriia</taxon>
        <taxon>Flavobacteriales</taxon>
        <taxon>Flavobacteriaceae</taxon>
        <taxon>Flavobacterium</taxon>
    </lineage>
</organism>
<dbReference type="HOGENOM" id="CLU_130977_0_0_10"/>
<dbReference type="eggNOG" id="ENOG5031EDH">
    <property type="taxonomic scope" value="Bacteria"/>
</dbReference>
<feature type="domain" description="DUF2007" evidence="1">
    <location>
        <begin position="12"/>
        <end position="69"/>
    </location>
</feature>
<dbReference type="EMBL" id="HE774682">
    <property type="protein sequence ID" value="CCG54414.1"/>
    <property type="molecule type" value="Genomic_DNA"/>
</dbReference>
<dbReference type="SUPFAM" id="SSF54913">
    <property type="entry name" value="GlnB-like"/>
    <property type="match status" value="1"/>
</dbReference>
<dbReference type="Pfam" id="PF09413">
    <property type="entry name" value="DUF2007"/>
    <property type="match status" value="1"/>
</dbReference>
<dbReference type="Proteomes" id="UP000007599">
    <property type="component" value="Chromosome I"/>
</dbReference>
<evidence type="ECO:0000259" key="1">
    <source>
        <dbReference type="Pfam" id="PF09413"/>
    </source>
</evidence>
<accession>H8XRI0</accession>
<protein>
    <recommendedName>
        <fullName evidence="1">DUF2007 domain-containing protein</fullName>
    </recommendedName>
</protein>
<dbReference type="Gene3D" id="3.30.70.790">
    <property type="entry name" value="UreE, C-terminal domain"/>
    <property type="match status" value="1"/>
</dbReference>
<dbReference type="OrthoDB" id="8480302at2"/>
<dbReference type="KEGG" id="fin:KQS_12545"/>
<gene>
    <name evidence="2" type="ordered locus">KQS_12545</name>
</gene>
<dbReference type="STRING" id="1094466.KQS_12545"/>
<dbReference type="InterPro" id="IPR018551">
    <property type="entry name" value="DUF2007"/>
</dbReference>
<sequence>MSKFHKIAVYQYVAEAMLFKGKLESEGIEVFLQDENTINTDPLLSNAIGGVKLLVRKEDVMQAKQILNSIPEYSVDEHGDLLKCPKCGAATIEYLTTVSDFKSLISFVFGLLLNIFPFYTKYKYRCENCNFEF</sequence>
<dbReference type="PATRIC" id="fig|1094466.5.peg.2451"/>
<reference evidence="2 3" key="1">
    <citation type="journal article" date="2012" name="J. Bacteriol.">
        <title>Complete Genome Sequence of Flavobacterium indicum GPSTA100-9T, Isolated from Warm Spring Water.</title>
        <authorList>
            <person name="Barbier P."/>
            <person name="Houel A."/>
            <person name="Loux V."/>
            <person name="Poulain J."/>
            <person name="Bernardet J.F."/>
            <person name="Touchon M."/>
            <person name="Duchaud E."/>
        </authorList>
    </citation>
    <scope>NUCLEOTIDE SEQUENCE [LARGE SCALE GENOMIC DNA]</scope>
    <source>
        <strain evidence="3">DSM 17447 / CIP 109464 / GPTSA100-9</strain>
    </source>
</reference>
<dbReference type="RefSeq" id="WP_014389532.1">
    <property type="nucleotide sequence ID" value="NC_017025.1"/>
</dbReference>
<evidence type="ECO:0000313" key="2">
    <source>
        <dbReference type="EMBL" id="CCG54414.1"/>
    </source>
</evidence>
<dbReference type="InterPro" id="IPR011322">
    <property type="entry name" value="N-reg_PII-like_a/b"/>
</dbReference>
<name>H8XRI0_FLAIG</name>
<keyword evidence="3" id="KW-1185">Reference proteome</keyword>
<proteinExistence type="predicted"/>